<reference evidence="2 3" key="1">
    <citation type="journal article" date="2018" name="Cell">
        <title>The Chara Genome: Secondary Complexity and Implications for Plant Terrestrialization.</title>
        <authorList>
            <person name="Nishiyama T."/>
            <person name="Sakayama H."/>
            <person name="Vries J.D."/>
            <person name="Buschmann H."/>
            <person name="Saint-Marcoux D."/>
            <person name="Ullrich K.K."/>
            <person name="Haas F.B."/>
            <person name="Vanderstraeten L."/>
            <person name="Becker D."/>
            <person name="Lang D."/>
            <person name="Vosolsobe S."/>
            <person name="Rombauts S."/>
            <person name="Wilhelmsson P.K.I."/>
            <person name="Janitza P."/>
            <person name="Kern R."/>
            <person name="Heyl A."/>
            <person name="Rumpler F."/>
            <person name="Villalobos L.I.A.C."/>
            <person name="Clay J.M."/>
            <person name="Skokan R."/>
            <person name="Toyoda A."/>
            <person name="Suzuki Y."/>
            <person name="Kagoshima H."/>
            <person name="Schijlen E."/>
            <person name="Tajeshwar N."/>
            <person name="Catarino B."/>
            <person name="Hetherington A.J."/>
            <person name="Saltykova A."/>
            <person name="Bonnot C."/>
            <person name="Breuninger H."/>
            <person name="Symeonidi A."/>
            <person name="Radhakrishnan G.V."/>
            <person name="Van Nieuwerburgh F."/>
            <person name="Deforce D."/>
            <person name="Chang C."/>
            <person name="Karol K.G."/>
            <person name="Hedrich R."/>
            <person name="Ulvskov P."/>
            <person name="Glockner G."/>
            <person name="Delwiche C.F."/>
            <person name="Petrasek J."/>
            <person name="Van de Peer Y."/>
            <person name="Friml J."/>
            <person name="Beilby M."/>
            <person name="Dolan L."/>
            <person name="Kohara Y."/>
            <person name="Sugano S."/>
            <person name="Fujiyama A."/>
            <person name="Delaux P.-M."/>
            <person name="Quint M."/>
            <person name="TheiBen G."/>
            <person name="Hagemann M."/>
            <person name="Harholt J."/>
            <person name="Dunand C."/>
            <person name="Zachgo S."/>
            <person name="Langdale J."/>
            <person name="Maumus F."/>
            <person name="Straeten D.V.D."/>
            <person name="Gould S.B."/>
            <person name="Rensing S.A."/>
        </authorList>
    </citation>
    <scope>NUCLEOTIDE SEQUENCE [LARGE SCALE GENOMIC DNA]</scope>
    <source>
        <strain evidence="2 3">S276</strain>
    </source>
</reference>
<evidence type="ECO:0000256" key="1">
    <source>
        <dbReference type="SAM" id="MobiDB-lite"/>
    </source>
</evidence>
<comment type="caution">
    <text evidence="2">The sequence shown here is derived from an EMBL/GenBank/DDBJ whole genome shotgun (WGS) entry which is preliminary data.</text>
</comment>
<protein>
    <submittedName>
        <fullName evidence="2">Uncharacterized protein</fullName>
    </submittedName>
</protein>
<feature type="region of interest" description="Disordered" evidence="1">
    <location>
        <begin position="460"/>
        <end position="544"/>
    </location>
</feature>
<feature type="compositionally biased region" description="Gly residues" evidence="1">
    <location>
        <begin position="470"/>
        <end position="492"/>
    </location>
</feature>
<gene>
    <name evidence="2" type="ORF">CBR_g21143</name>
</gene>
<evidence type="ECO:0000313" key="3">
    <source>
        <dbReference type="Proteomes" id="UP000265515"/>
    </source>
</evidence>
<name>A0A388L0U3_CHABU</name>
<dbReference type="EMBL" id="BFEA01000233">
    <property type="protein sequence ID" value="GBG75901.1"/>
    <property type="molecule type" value="Genomic_DNA"/>
</dbReference>
<sequence>MEALTDNEKCCVLKKVLACEVVWVQAGSPSLAKLGKLSMQEMVQLVKCHRVLVGLWNYYQSKHEKRSDADSIQKYPFLKSRSSVFKKFKNRGLDSDFWDGSRKYVSDATLFKNCPPYMGCDEDHSIRATEKLVGHRKLTIDLRNKVLFVLTGSRLKNREIALAEGIVHIKWKGTGDMTSIAPFDNDPLEADIRSAELKEAGSVYGDMECNPTQFVGLLDFVSQKGEGVVFLGKPHARSVWKLLKAATGVEFNINAKEEESDTESLDLQYDPPPAEHAQGSLSADVSTSPAPLVSPMAKLAPGTTPMKLLERLRDLAVPPRALRPGSDVPPDHPSWKDDNIQFLLEPQSHLPEVDWGHDMIWHPGVIQPAIQKGEWVMAVAVPGAGWVSIPRESKFNFLHLARISVLQKVRAENDTFAPDDLSIVSTVGRLFDKLQDKCWLELTKDYYELNTSLSKGMVDWKVPPPSGAHGSSGGGAPGGGGDGDGSAGGGKGVPRSEEGRSHSGTTTPGGSGGVAGFAVDRHPSTDPGPKPTTQSANQPSSSVSSAREILAALVTLGNRSGGTLKSAGSELRQLRCCKSGPPCRVARGCGSRTRIPQLAAVREGAKGDVGIGDDEGEDSEDDAGSGNSSDEFEQLYGEHHKDDVDDDATAIEMETQVVTSLSAEPEDYEVQPLTSVVDLQHRFDEASVTMSTSKASRRISIKEVVDGILGDQHVSAHPSRTLDVDDAQNVKSSVAPALAFSPPNSPVLSATLAGRGEGEVRGRQHVTSPKKSRVDTQALDVLAFPAPTSPTKERRDKPTGVGSSRTRRSSKYPEHILQKIPGLTTEHKDMLKASGVDVEIGKKEHVIAIEECLSLLAPEKGTYPRSVTRGQAMYEKYLTTRATGDNAWNSVSQYPMCPLLDVVQCGPQHVEQEGKDPL</sequence>
<proteinExistence type="predicted"/>
<feature type="compositionally biased region" description="Acidic residues" evidence="1">
    <location>
        <begin position="611"/>
        <end position="623"/>
    </location>
</feature>
<feature type="region of interest" description="Disordered" evidence="1">
    <location>
        <begin position="600"/>
        <end position="631"/>
    </location>
</feature>
<feature type="region of interest" description="Disordered" evidence="1">
    <location>
        <begin position="785"/>
        <end position="811"/>
    </location>
</feature>
<feature type="region of interest" description="Disordered" evidence="1">
    <location>
        <begin position="254"/>
        <end position="288"/>
    </location>
</feature>
<keyword evidence="3" id="KW-1185">Reference proteome</keyword>
<feature type="compositionally biased region" description="Polar residues" evidence="1">
    <location>
        <begin position="279"/>
        <end position="288"/>
    </location>
</feature>
<dbReference type="Gramene" id="GBG75901">
    <property type="protein sequence ID" value="GBG75901"/>
    <property type="gene ID" value="CBR_g21143"/>
</dbReference>
<dbReference type="Proteomes" id="UP000265515">
    <property type="component" value="Unassembled WGS sequence"/>
</dbReference>
<organism evidence="2 3">
    <name type="scientific">Chara braunii</name>
    <name type="common">Braun's stonewort</name>
    <dbReference type="NCBI Taxonomy" id="69332"/>
    <lineage>
        <taxon>Eukaryota</taxon>
        <taxon>Viridiplantae</taxon>
        <taxon>Streptophyta</taxon>
        <taxon>Charophyceae</taxon>
        <taxon>Charales</taxon>
        <taxon>Characeae</taxon>
        <taxon>Chara</taxon>
    </lineage>
</organism>
<evidence type="ECO:0000313" key="2">
    <source>
        <dbReference type="EMBL" id="GBG75901.1"/>
    </source>
</evidence>
<dbReference type="AlphaFoldDB" id="A0A388L0U3"/>
<accession>A0A388L0U3</accession>